<evidence type="ECO:0000313" key="2">
    <source>
        <dbReference type="Proteomes" id="UP001057877"/>
    </source>
</evidence>
<evidence type="ECO:0008006" key="3">
    <source>
        <dbReference type="Google" id="ProtNLM"/>
    </source>
</evidence>
<name>A0ABY5S5N5_9BACL</name>
<proteinExistence type="predicted"/>
<dbReference type="EMBL" id="CP091430">
    <property type="protein sequence ID" value="UVI28150.1"/>
    <property type="molecule type" value="Genomic_DNA"/>
</dbReference>
<evidence type="ECO:0000313" key="1">
    <source>
        <dbReference type="EMBL" id="UVI28150.1"/>
    </source>
</evidence>
<accession>A0ABY5S5N5</accession>
<reference evidence="1" key="1">
    <citation type="submission" date="2022-01" db="EMBL/GenBank/DDBJ databases">
        <title>Paenibacillus spongiae sp. nov., isolated from marine sponge.</title>
        <authorList>
            <person name="Li Z."/>
            <person name="Zhang M."/>
        </authorList>
    </citation>
    <scope>NUCLEOTIDE SEQUENCE</scope>
    <source>
        <strain evidence="1">PHS-Z3</strain>
    </source>
</reference>
<dbReference type="PROSITE" id="PS51257">
    <property type="entry name" value="PROKAR_LIPOPROTEIN"/>
    <property type="match status" value="1"/>
</dbReference>
<organism evidence="1 2">
    <name type="scientific">Paenibacillus spongiae</name>
    <dbReference type="NCBI Taxonomy" id="2909671"/>
    <lineage>
        <taxon>Bacteria</taxon>
        <taxon>Bacillati</taxon>
        <taxon>Bacillota</taxon>
        <taxon>Bacilli</taxon>
        <taxon>Bacillales</taxon>
        <taxon>Paenibacillaceae</taxon>
        <taxon>Paenibacillus</taxon>
    </lineage>
</organism>
<protein>
    <recommendedName>
        <fullName evidence="3">DUF5105 domain-containing protein</fullName>
    </recommendedName>
</protein>
<gene>
    <name evidence="1" type="ORF">L1F29_22190</name>
</gene>
<dbReference type="Proteomes" id="UP001057877">
    <property type="component" value="Chromosome"/>
</dbReference>
<keyword evidence="2" id="KW-1185">Reference proteome</keyword>
<sequence length="157" mass="18083">MRPETLLLSSIFCLFIILAGCSKIETDGKEVKKLESDYSIVKDKIYHVLVDEYLKTKDQNNSSISVLFREYQVYDGNKDNVYQSIVSVSLPNEIETIIQAKVDLQTYDSEWLKLKPLTIISEKVLSQWKSEEYQGESEYWTGSPKELTLEKIINGSN</sequence>
<dbReference type="RefSeq" id="WP_258384237.1">
    <property type="nucleotide sequence ID" value="NZ_CP091430.1"/>
</dbReference>